<feature type="domain" description="XRCC4 coiled-coil" evidence="10">
    <location>
        <begin position="137"/>
        <end position="213"/>
    </location>
</feature>
<dbReference type="EMBL" id="JAGEUA010000005">
    <property type="protein sequence ID" value="KAL0979751.1"/>
    <property type="molecule type" value="Genomic_DNA"/>
</dbReference>
<gene>
    <name evidence="11" type="ORF">UPYG_G00189170</name>
</gene>
<dbReference type="PANTHER" id="PTHR28559:SF1">
    <property type="entry name" value="DNA REPAIR PROTEIN XRCC4"/>
    <property type="match status" value="1"/>
</dbReference>
<comment type="similarity">
    <text evidence="6">Belongs to the XRCC4-XLF family. XRCC4 subfamily.</text>
</comment>
<keyword evidence="5" id="KW-0539">Nucleus</keyword>
<feature type="region of interest" description="Disordered" evidence="8">
    <location>
        <begin position="241"/>
        <end position="265"/>
    </location>
</feature>
<keyword evidence="7" id="KW-0175">Coiled coil</keyword>
<dbReference type="Pfam" id="PF21924">
    <property type="entry name" value="XRCC4_CC"/>
    <property type="match status" value="1"/>
</dbReference>
<evidence type="ECO:0008006" key="13">
    <source>
        <dbReference type="Google" id="ProtNLM"/>
    </source>
</evidence>
<dbReference type="Gene3D" id="1.20.5.370">
    <property type="match status" value="1"/>
</dbReference>
<dbReference type="InterPro" id="IPR038051">
    <property type="entry name" value="XRCC4-like_N_sf"/>
</dbReference>
<proteinExistence type="inferred from homology"/>
<accession>A0ABD0XB08</accession>
<keyword evidence="4" id="KW-0234">DNA repair</keyword>
<feature type="domain" description="XRCC4 N-terminal" evidence="9">
    <location>
        <begin position="32"/>
        <end position="120"/>
    </location>
</feature>
<evidence type="ECO:0000256" key="2">
    <source>
        <dbReference type="ARBA" id="ARBA00022763"/>
    </source>
</evidence>
<dbReference type="InterPro" id="IPR053961">
    <property type="entry name" value="XRCC4_N"/>
</dbReference>
<dbReference type="SUPFAM" id="SSF50809">
    <property type="entry name" value="XRCC4, N-terminal domain"/>
    <property type="match status" value="1"/>
</dbReference>
<evidence type="ECO:0000256" key="1">
    <source>
        <dbReference type="ARBA" id="ARBA00004123"/>
    </source>
</evidence>
<evidence type="ECO:0000259" key="10">
    <source>
        <dbReference type="Pfam" id="PF21924"/>
    </source>
</evidence>
<keyword evidence="12" id="KW-1185">Reference proteome</keyword>
<dbReference type="Gene3D" id="2.170.210.10">
    <property type="entry name" value="DNA double-strand break repair and VJ recombination XRCC4, N-terminal"/>
    <property type="match status" value="1"/>
</dbReference>
<reference evidence="11 12" key="1">
    <citation type="submission" date="2024-06" db="EMBL/GenBank/DDBJ databases">
        <authorList>
            <person name="Pan Q."/>
            <person name="Wen M."/>
            <person name="Jouanno E."/>
            <person name="Zahm M."/>
            <person name="Klopp C."/>
            <person name="Cabau C."/>
            <person name="Louis A."/>
            <person name="Berthelot C."/>
            <person name="Parey E."/>
            <person name="Roest Crollius H."/>
            <person name="Montfort J."/>
            <person name="Robinson-Rechavi M."/>
            <person name="Bouchez O."/>
            <person name="Lampietro C."/>
            <person name="Lopez Roques C."/>
            <person name="Donnadieu C."/>
            <person name="Postlethwait J."/>
            <person name="Bobe J."/>
            <person name="Verreycken H."/>
            <person name="Guiguen Y."/>
        </authorList>
    </citation>
    <scope>NUCLEOTIDE SEQUENCE [LARGE SCALE GENOMIC DNA]</scope>
    <source>
        <strain evidence="11">Up_M1</strain>
        <tissue evidence="11">Testis</tissue>
    </source>
</reference>
<comment type="subcellular location">
    <subcellularLocation>
        <location evidence="1">Nucleus</location>
    </subcellularLocation>
</comment>
<evidence type="ECO:0000259" key="9">
    <source>
        <dbReference type="Pfam" id="PF06632"/>
    </source>
</evidence>
<evidence type="ECO:0000256" key="5">
    <source>
        <dbReference type="ARBA" id="ARBA00023242"/>
    </source>
</evidence>
<evidence type="ECO:0000256" key="6">
    <source>
        <dbReference type="ARBA" id="ARBA00025728"/>
    </source>
</evidence>
<comment type="caution">
    <text evidence="11">The sequence shown here is derived from an EMBL/GenBank/DDBJ whole genome shotgun (WGS) entry which is preliminary data.</text>
</comment>
<dbReference type="SUPFAM" id="SSF58022">
    <property type="entry name" value="XRCC4, C-terminal oligomerization domain"/>
    <property type="match status" value="1"/>
</dbReference>
<dbReference type="InterPro" id="IPR014751">
    <property type="entry name" value="XRCC4-like_C"/>
</dbReference>
<dbReference type="InterPro" id="IPR010585">
    <property type="entry name" value="DNA_repair_prot_XRCC4"/>
</dbReference>
<dbReference type="Pfam" id="PF06632">
    <property type="entry name" value="XRCC4"/>
    <property type="match status" value="1"/>
</dbReference>
<dbReference type="AlphaFoldDB" id="A0ABD0XB08"/>
<evidence type="ECO:0000256" key="4">
    <source>
        <dbReference type="ARBA" id="ARBA00023204"/>
    </source>
</evidence>
<dbReference type="GO" id="GO:0006303">
    <property type="term" value="P:double-strand break repair via nonhomologous end joining"/>
    <property type="evidence" value="ECO:0007669"/>
    <property type="project" value="UniProtKB-ARBA"/>
</dbReference>
<keyword evidence="3" id="KW-0233">DNA recombination</keyword>
<evidence type="ECO:0000256" key="7">
    <source>
        <dbReference type="SAM" id="Coils"/>
    </source>
</evidence>
<dbReference type="Proteomes" id="UP001557470">
    <property type="component" value="Unassembled WGS sequence"/>
</dbReference>
<evidence type="ECO:0000256" key="8">
    <source>
        <dbReference type="SAM" id="MobiDB-lite"/>
    </source>
</evidence>
<organism evidence="11 12">
    <name type="scientific">Umbra pygmaea</name>
    <name type="common">Eastern mudminnow</name>
    <dbReference type="NCBI Taxonomy" id="75934"/>
    <lineage>
        <taxon>Eukaryota</taxon>
        <taxon>Metazoa</taxon>
        <taxon>Chordata</taxon>
        <taxon>Craniata</taxon>
        <taxon>Vertebrata</taxon>
        <taxon>Euteleostomi</taxon>
        <taxon>Actinopterygii</taxon>
        <taxon>Neopterygii</taxon>
        <taxon>Teleostei</taxon>
        <taxon>Protacanthopterygii</taxon>
        <taxon>Esociformes</taxon>
        <taxon>Umbridae</taxon>
        <taxon>Umbra</taxon>
    </lineage>
</organism>
<evidence type="ECO:0000256" key="3">
    <source>
        <dbReference type="ARBA" id="ARBA00023172"/>
    </source>
</evidence>
<keyword evidence="2" id="KW-0227">DNA damage</keyword>
<protein>
    <recommendedName>
        <fullName evidence="13">XRCC4</fullName>
    </recommendedName>
</protein>
<name>A0ABD0XB08_UMBPY</name>
<sequence length="302" mass="33999">MERGGEVLGGLHSEGMSGSVRQINVASEPSTPYFLRVDWTEDLGKGFTLVLSDGSSSWYGEVSEEDVTSGANRLGVKRESYVEDLHQAMTSGGREEGPENVYLFQLSLDHGCLSYERKTITADLVRVGAVDLHPAPDPVELSRQIMGQALGQLTDLEAENRFLLEENKSLRLEHQRLLAEMTHHVEEVEKMQKDMFSRFVMVLNKKKDKIKDLQDTISNVQKQTDQGVKVHHRVKGARVEPEAGNMMMEQDEEEQSQSFHPSQEPTVLIRGVSSQPSSIEDLFRPEVKSQVCYFLAWFPFGS</sequence>
<dbReference type="InterPro" id="IPR053962">
    <property type="entry name" value="XRCC4_CC"/>
</dbReference>
<dbReference type="GO" id="GO:0005634">
    <property type="term" value="C:nucleus"/>
    <property type="evidence" value="ECO:0007669"/>
    <property type="project" value="UniProtKB-SubCell"/>
</dbReference>
<dbReference type="InterPro" id="IPR009089">
    <property type="entry name" value="XRCC4_N_sf"/>
</dbReference>
<evidence type="ECO:0000313" key="12">
    <source>
        <dbReference type="Proteomes" id="UP001557470"/>
    </source>
</evidence>
<dbReference type="GO" id="GO:0006310">
    <property type="term" value="P:DNA recombination"/>
    <property type="evidence" value="ECO:0007669"/>
    <property type="project" value="UniProtKB-KW"/>
</dbReference>
<evidence type="ECO:0000313" key="11">
    <source>
        <dbReference type="EMBL" id="KAL0979751.1"/>
    </source>
</evidence>
<feature type="coiled-coil region" evidence="7">
    <location>
        <begin position="146"/>
        <end position="223"/>
    </location>
</feature>
<dbReference type="PANTHER" id="PTHR28559">
    <property type="entry name" value="DNA REPAIR PROTEIN XRCC4"/>
    <property type="match status" value="1"/>
</dbReference>